<dbReference type="InterPro" id="IPR036849">
    <property type="entry name" value="Enolase-like_C_sf"/>
</dbReference>
<dbReference type="InterPro" id="IPR013341">
    <property type="entry name" value="Mandelate_racemase_N_dom"/>
</dbReference>
<dbReference type="EC" id="5.5.1.7" evidence="5"/>
<evidence type="ECO:0000259" key="4">
    <source>
        <dbReference type="SMART" id="SM00922"/>
    </source>
</evidence>
<dbReference type="InterPro" id="IPR046945">
    <property type="entry name" value="RHMD-like"/>
</dbReference>
<dbReference type="PANTHER" id="PTHR13794:SF58">
    <property type="entry name" value="MITOCHONDRIAL ENOLASE SUPERFAMILY MEMBER 1"/>
    <property type="match status" value="1"/>
</dbReference>
<proteinExistence type="predicted"/>
<dbReference type="OrthoDB" id="103536at2"/>
<dbReference type="GO" id="GO:0000287">
    <property type="term" value="F:magnesium ion binding"/>
    <property type="evidence" value="ECO:0007669"/>
    <property type="project" value="TreeGrafter"/>
</dbReference>
<dbReference type="Pfam" id="PF02746">
    <property type="entry name" value="MR_MLE_N"/>
    <property type="match status" value="1"/>
</dbReference>
<evidence type="ECO:0000256" key="2">
    <source>
        <dbReference type="ARBA" id="ARBA00022723"/>
    </source>
</evidence>
<dbReference type="SFLD" id="SFLDG00179">
    <property type="entry name" value="mandelate_racemase"/>
    <property type="match status" value="1"/>
</dbReference>
<accession>A0A128F908</accession>
<dbReference type="RefSeq" id="WP_084387720.1">
    <property type="nucleotide sequence ID" value="NZ_CAWRCI010000020.1"/>
</dbReference>
<dbReference type="SUPFAM" id="SSF54826">
    <property type="entry name" value="Enolase N-terminal domain-like"/>
    <property type="match status" value="1"/>
</dbReference>
<dbReference type="InterPro" id="IPR029065">
    <property type="entry name" value="Enolase_C-like"/>
</dbReference>
<dbReference type="CDD" id="cd03316">
    <property type="entry name" value="MR_like"/>
    <property type="match status" value="1"/>
</dbReference>
<name>A0A128F908_9GAMM</name>
<feature type="domain" description="Mandelate racemase/muconate lactonizing enzyme C-terminal" evidence="4">
    <location>
        <begin position="167"/>
        <end position="261"/>
    </location>
</feature>
<dbReference type="AlphaFoldDB" id="A0A128F908"/>
<organism evidence="5 6">
    <name type="scientific">Grimontia marina</name>
    <dbReference type="NCBI Taxonomy" id="646534"/>
    <lineage>
        <taxon>Bacteria</taxon>
        <taxon>Pseudomonadati</taxon>
        <taxon>Pseudomonadota</taxon>
        <taxon>Gammaproteobacteria</taxon>
        <taxon>Vibrionales</taxon>
        <taxon>Vibrionaceae</taxon>
        <taxon>Grimontia</taxon>
    </lineage>
</organism>
<dbReference type="SFLD" id="SFLDS00001">
    <property type="entry name" value="Enolase"/>
    <property type="match status" value="1"/>
</dbReference>
<dbReference type="GO" id="GO:0018850">
    <property type="term" value="F:chloromuconate cycloisomerase activity"/>
    <property type="evidence" value="ECO:0007669"/>
    <property type="project" value="UniProtKB-EC"/>
</dbReference>
<evidence type="ECO:0000313" key="5">
    <source>
        <dbReference type="EMBL" id="CZF82990.1"/>
    </source>
</evidence>
<dbReference type="GO" id="GO:0016052">
    <property type="term" value="P:carbohydrate catabolic process"/>
    <property type="evidence" value="ECO:0007669"/>
    <property type="project" value="TreeGrafter"/>
</dbReference>
<keyword evidence="5" id="KW-0413">Isomerase</keyword>
<dbReference type="InterPro" id="IPR029017">
    <property type="entry name" value="Enolase-like_N"/>
</dbReference>
<dbReference type="Pfam" id="PF13378">
    <property type="entry name" value="MR_MLE_C"/>
    <property type="match status" value="1"/>
</dbReference>
<dbReference type="Proteomes" id="UP000073601">
    <property type="component" value="Unassembled WGS sequence"/>
</dbReference>
<reference evidence="6" key="1">
    <citation type="submission" date="2016-02" db="EMBL/GenBank/DDBJ databases">
        <authorList>
            <person name="Rodrigo-Torres Lidia"/>
            <person name="Arahal R.David."/>
        </authorList>
    </citation>
    <scope>NUCLEOTIDE SEQUENCE [LARGE SCALE GENOMIC DNA]</scope>
    <source>
        <strain evidence="6">CECT 8713</strain>
    </source>
</reference>
<dbReference type="InterPro" id="IPR013342">
    <property type="entry name" value="Mandelate_racemase_C"/>
</dbReference>
<comment type="cofactor">
    <cofactor evidence="1">
        <name>Mg(2+)</name>
        <dbReference type="ChEBI" id="CHEBI:18420"/>
    </cofactor>
</comment>
<dbReference type="PANTHER" id="PTHR13794">
    <property type="entry name" value="ENOLASE SUPERFAMILY, MANDELATE RACEMASE"/>
    <property type="match status" value="1"/>
</dbReference>
<keyword evidence="2" id="KW-0479">Metal-binding</keyword>
<keyword evidence="3" id="KW-0460">Magnesium</keyword>
<sequence>MSISNPVLSAEGVTFRSLSVYVCRAPIENPVITAFGRMDNRPALFVHLTDEEGNGGWGEVWCNFPDCGAEHRARLLTTIFAPLIIGKSFSSPKAMFDALTEMTRVLALQSGEQGPIAQSISGLDIAFWDLIARRANQPLSAMLADDSALSLPNAVPAYASGINSKDVDWMIEQANGKGFNHFKVKVGRSEKQDIEAIDNALGQLRDDQKLMVDANQGWDENSVMAILPLLNQRPLHWIEEPIAVNAPKALWRRIRQLSHNALAGGENMIGEEQFREAATTGALQVIQPDICKWGGLTYCLAVARHVRQEGLMYCPHFLGGGIGLMASAHLLAAVGGEGMLEVDVNTNPLRDDILTSKPVVENGTMVLPSASGLGIEPDLDKCAPFIVFHDRCNASQ</sequence>
<evidence type="ECO:0000256" key="3">
    <source>
        <dbReference type="ARBA" id="ARBA00022842"/>
    </source>
</evidence>
<dbReference type="EMBL" id="FIZY01000020">
    <property type="protein sequence ID" value="CZF82990.1"/>
    <property type="molecule type" value="Genomic_DNA"/>
</dbReference>
<protein>
    <submittedName>
        <fullName evidence="5">Chloromuconate cycloisomerase</fullName>
        <ecNumber evidence="5">5.5.1.7</ecNumber>
    </submittedName>
</protein>
<dbReference type="GO" id="GO:0016836">
    <property type="term" value="F:hydro-lyase activity"/>
    <property type="evidence" value="ECO:0007669"/>
    <property type="project" value="TreeGrafter"/>
</dbReference>
<dbReference type="Gene3D" id="3.30.390.10">
    <property type="entry name" value="Enolase-like, N-terminal domain"/>
    <property type="match status" value="1"/>
</dbReference>
<dbReference type="Gene3D" id="3.20.20.120">
    <property type="entry name" value="Enolase-like C-terminal domain"/>
    <property type="match status" value="1"/>
</dbReference>
<evidence type="ECO:0000256" key="1">
    <source>
        <dbReference type="ARBA" id="ARBA00001946"/>
    </source>
</evidence>
<dbReference type="SMART" id="SM00922">
    <property type="entry name" value="MR_MLE"/>
    <property type="match status" value="1"/>
</dbReference>
<dbReference type="SUPFAM" id="SSF51604">
    <property type="entry name" value="Enolase C-terminal domain-like"/>
    <property type="match status" value="1"/>
</dbReference>
<gene>
    <name evidence="5" type="primary">tfdD</name>
    <name evidence="5" type="ORF">GMA8713_02439</name>
</gene>
<keyword evidence="6" id="KW-1185">Reference proteome</keyword>
<evidence type="ECO:0000313" key="6">
    <source>
        <dbReference type="Proteomes" id="UP000073601"/>
    </source>
</evidence>